<feature type="region of interest" description="Disordered" evidence="12">
    <location>
        <begin position="1"/>
        <end position="64"/>
    </location>
</feature>
<evidence type="ECO:0000256" key="12">
    <source>
        <dbReference type="SAM" id="MobiDB-lite"/>
    </source>
</evidence>
<reference evidence="14" key="1">
    <citation type="submission" date="2023-07" db="EMBL/GenBank/DDBJ databases">
        <authorList>
            <consortium name="AG Swart"/>
            <person name="Singh M."/>
            <person name="Singh A."/>
            <person name="Seah K."/>
            <person name="Emmerich C."/>
        </authorList>
    </citation>
    <scope>NUCLEOTIDE SEQUENCE</scope>
    <source>
        <strain evidence="14">DP1</strain>
    </source>
</reference>
<dbReference type="InterPro" id="IPR050910">
    <property type="entry name" value="JMJD6_ArgDemeth/LysHydrox"/>
</dbReference>
<dbReference type="InterPro" id="IPR041667">
    <property type="entry name" value="Cupin_8"/>
</dbReference>
<keyword evidence="4" id="KW-0156">Chromatin regulator</keyword>
<feature type="compositionally biased region" description="Low complexity" evidence="12">
    <location>
        <begin position="40"/>
        <end position="50"/>
    </location>
</feature>
<organism evidence="14 15">
    <name type="scientific">Euplotes crassus</name>
    <dbReference type="NCBI Taxonomy" id="5936"/>
    <lineage>
        <taxon>Eukaryota</taxon>
        <taxon>Sar</taxon>
        <taxon>Alveolata</taxon>
        <taxon>Ciliophora</taxon>
        <taxon>Intramacronucleata</taxon>
        <taxon>Spirotrichea</taxon>
        <taxon>Hypotrichia</taxon>
        <taxon>Euplotida</taxon>
        <taxon>Euplotidae</taxon>
        <taxon>Moneuplotes</taxon>
    </lineage>
</organism>
<dbReference type="PANTHER" id="PTHR12480">
    <property type="entry name" value="ARGININE DEMETHYLASE AND LYSYL-HYDROXYLASE JMJD"/>
    <property type="match status" value="1"/>
</dbReference>
<protein>
    <recommendedName>
        <fullName evidence="13">JmjC domain-containing protein</fullName>
    </recommendedName>
</protein>
<keyword evidence="9" id="KW-0804">Transcription</keyword>
<keyword evidence="15" id="KW-1185">Reference proteome</keyword>
<evidence type="ECO:0000256" key="11">
    <source>
        <dbReference type="ARBA" id="ARBA00038068"/>
    </source>
</evidence>
<dbReference type="GO" id="GO:0106140">
    <property type="term" value="F:P-TEFb complex binding"/>
    <property type="evidence" value="ECO:0007669"/>
    <property type="project" value="TreeGrafter"/>
</dbReference>
<dbReference type="GO" id="GO:0005737">
    <property type="term" value="C:cytoplasm"/>
    <property type="evidence" value="ECO:0007669"/>
    <property type="project" value="TreeGrafter"/>
</dbReference>
<dbReference type="GO" id="GO:0033749">
    <property type="term" value="F:histone H4R3 demethylase activity"/>
    <property type="evidence" value="ECO:0007669"/>
    <property type="project" value="TreeGrafter"/>
</dbReference>
<dbReference type="PROSITE" id="PS51184">
    <property type="entry name" value="JMJC"/>
    <property type="match status" value="1"/>
</dbReference>
<dbReference type="InterPro" id="IPR003347">
    <property type="entry name" value="JmjC_dom"/>
</dbReference>
<keyword evidence="8" id="KW-0805">Transcription regulation</keyword>
<evidence type="ECO:0000256" key="9">
    <source>
        <dbReference type="ARBA" id="ARBA00023163"/>
    </source>
</evidence>
<keyword evidence="6" id="KW-0560">Oxidoreductase</keyword>
<sequence>MEDVNMETESRDKAYELKDKDSCAKIAPESQKSNGENDGSDSSMCSSDFSFSDEETPEEKKEFKKSRMELIKKFGLDKYTKYIPKDHKMTPRVKYYTFDIKRKHREELPLRGWQKLKLYKNDSFLDDWINEPDEVSTMNIDRINVNDVTVQEFMERYEEPGIPAIINGCADDWDAMSKWNFADLVKKYKKCKLKVGEDDEGYPLKMKLKYFIEYMLYNKDDSPLYLFQSSIESRKKIKEIVRDYKVPKYFQDDYFKILGVDQRPPYRWLLIGPRRSGTTIHCDPLSTSAWNTSIQGHKKWILFPPSFSKEVAKGKKYKEKGADDEAVHYFKYIYPQILKNENIEKRYEFVQRPGETVFVPGRWWHCVLNLDETIAITQNYTNRGNFERVWRDTRKARKKMAVKWIRKMKQNDYDLYKRAIEINKKDGFLMYDLAKMKDIEWPYSASSSSSSSSTSLSDYDFEYSDIDMDNIEYNKEDINEKEVKLK</sequence>
<evidence type="ECO:0000256" key="3">
    <source>
        <dbReference type="ARBA" id="ARBA00022723"/>
    </source>
</evidence>
<comment type="cofactor">
    <cofactor evidence="1">
        <name>Fe(2+)</name>
        <dbReference type="ChEBI" id="CHEBI:29033"/>
    </cofactor>
</comment>
<keyword evidence="7" id="KW-0408">Iron</keyword>
<feature type="domain" description="JmjC" evidence="13">
    <location>
        <begin position="235"/>
        <end position="397"/>
    </location>
</feature>
<dbReference type="PANTHER" id="PTHR12480:SF32">
    <property type="entry name" value="BIFUNCTIONAL ARGININE DEMETHYLASE AND LYSYL-HYDROXYLASE JMJD6"/>
    <property type="match status" value="1"/>
</dbReference>
<proteinExistence type="inferred from homology"/>
<dbReference type="Gene3D" id="2.60.120.650">
    <property type="entry name" value="Cupin"/>
    <property type="match status" value="1"/>
</dbReference>
<dbReference type="Pfam" id="PF13621">
    <property type="entry name" value="Cupin_8"/>
    <property type="match status" value="1"/>
</dbReference>
<evidence type="ECO:0000256" key="8">
    <source>
        <dbReference type="ARBA" id="ARBA00023015"/>
    </source>
</evidence>
<evidence type="ECO:0000313" key="15">
    <source>
        <dbReference type="Proteomes" id="UP001295684"/>
    </source>
</evidence>
<dbReference type="SMART" id="SM00558">
    <property type="entry name" value="JmjC"/>
    <property type="match status" value="1"/>
</dbReference>
<comment type="caution">
    <text evidence="14">The sequence shown here is derived from an EMBL/GenBank/DDBJ whole genome shotgun (WGS) entry which is preliminary data.</text>
</comment>
<evidence type="ECO:0000256" key="5">
    <source>
        <dbReference type="ARBA" id="ARBA00022964"/>
    </source>
</evidence>
<gene>
    <name evidence="14" type="ORF">ECRASSUSDP1_LOCUS8232</name>
</gene>
<dbReference type="Proteomes" id="UP001295684">
    <property type="component" value="Unassembled WGS sequence"/>
</dbReference>
<keyword evidence="10" id="KW-0539">Nucleus</keyword>
<dbReference type="GO" id="GO:0046872">
    <property type="term" value="F:metal ion binding"/>
    <property type="evidence" value="ECO:0007669"/>
    <property type="project" value="UniProtKB-KW"/>
</dbReference>
<evidence type="ECO:0000256" key="10">
    <source>
        <dbReference type="ARBA" id="ARBA00023242"/>
    </source>
</evidence>
<dbReference type="SUPFAM" id="SSF51197">
    <property type="entry name" value="Clavaminate synthase-like"/>
    <property type="match status" value="1"/>
</dbReference>
<comment type="subcellular location">
    <subcellularLocation>
        <location evidence="2">Nucleus</location>
    </subcellularLocation>
</comment>
<dbReference type="AlphaFoldDB" id="A0AAD1XDT3"/>
<dbReference type="Gene3D" id="1.20.1280.270">
    <property type="match status" value="1"/>
</dbReference>
<name>A0AAD1XDT3_EUPCR</name>
<evidence type="ECO:0000256" key="2">
    <source>
        <dbReference type="ARBA" id="ARBA00004123"/>
    </source>
</evidence>
<evidence type="ECO:0000256" key="4">
    <source>
        <dbReference type="ARBA" id="ARBA00022853"/>
    </source>
</evidence>
<evidence type="ECO:0000313" key="14">
    <source>
        <dbReference type="EMBL" id="CAI2366956.1"/>
    </source>
</evidence>
<comment type="similarity">
    <text evidence="11">Belongs to the JMJD6 family.</text>
</comment>
<dbReference type="GO" id="GO:0005634">
    <property type="term" value="C:nucleus"/>
    <property type="evidence" value="ECO:0007669"/>
    <property type="project" value="UniProtKB-SubCell"/>
</dbReference>
<accession>A0AAD1XDT3</accession>
<feature type="compositionally biased region" description="Basic and acidic residues" evidence="12">
    <location>
        <begin position="8"/>
        <end position="23"/>
    </location>
</feature>
<keyword evidence="5" id="KW-0223">Dioxygenase</keyword>
<evidence type="ECO:0000256" key="1">
    <source>
        <dbReference type="ARBA" id="ARBA00001954"/>
    </source>
</evidence>
<evidence type="ECO:0000256" key="7">
    <source>
        <dbReference type="ARBA" id="ARBA00023004"/>
    </source>
</evidence>
<dbReference type="EMBL" id="CAMPGE010008043">
    <property type="protein sequence ID" value="CAI2366956.1"/>
    <property type="molecule type" value="Genomic_DNA"/>
</dbReference>
<evidence type="ECO:0000259" key="13">
    <source>
        <dbReference type="PROSITE" id="PS51184"/>
    </source>
</evidence>
<evidence type="ECO:0000256" key="6">
    <source>
        <dbReference type="ARBA" id="ARBA00023002"/>
    </source>
</evidence>
<keyword evidence="3" id="KW-0479">Metal-binding</keyword>